<gene>
    <name evidence="1" type="ORF">BC670_0382</name>
</gene>
<dbReference type="RefSeq" id="WP_089079350.1">
    <property type="nucleotide sequence ID" value="NZ_VFPJ01000001.1"/>
</dbReference>
<reference evidence="1 2" key="1">
    <citation type="submission" date="2019-06" db="EMBL/GenBank/DDBJ databases">
        <title>Genomic Encyclopedia of Archaeal and Bacterial Type Strains, Phase II (KMG-II): from individual species to whole genera.</title>
        <authorList>
            <person name="Goeker M."/>
        </authorList>
    </citation>
    <scope>NUCLEOTIDE SEQUENCE [LARGE SCALE GENOMIC DNA]</scope>
    <source>
        <strain evidence="1 2">DSM 24789</strain>
    </source>
</reference>
<dbReference type="Proteomes" id="UP000320773">
    <property type="component" value="Unassembled WGS sequence"/>
</dbReference>
<protein>
    <submittedName>
        <fullName evidence="1">Uncharacterized protein</fullName>
    </submittedName>
</protein>
<name>A0A543G0H0_9FLAO</name>
<evidence type="ECO:0000313" key="2">
    <source>
        <dbReference type="Proteomes" id="UP000320773"/>
    </source>
</evidence>
<dbReference type="AlphaFoldDB" id="A0A543G0H0"/>
<proteinExistence type="predicted"/>
<sequence>MDNFISVFGRNKETKDGNNVNWLDKDGSWTYNSKTETWIGFVESKGNNISAVNKMQEVNAGFQLSAKWGSISFSFGLEGALGNSNKGFNSASRVKSQISIDGKKTLKDLKTFLSIPTQEAKVSLGAKFSNKPTLKSGTTISTNNFIKSDATIFGSGIECKVGVPDNLGTRSYNIGIKEGNSKSIGINRTIGREWTTVHSSLATDRNDGGY</sequence>
<evidence type="ECO:0000313" key="1">
    <source>
        <dbReference type="EMBL" id="TQM39579.1"/>
    </source>
</evidence>
<comment type="caution">
    <text evidence="1">The sequence shown here is derived from an EMBL/GenBank/DDBJ whole genome shotgun (WGS) entry which is preliminary data.</text>
</comment>
<organism evidence="1 2">
    <name type="scientific">Flavobacterium branchiophilum</name>
    <dbReference type="NCBI Taxonomy" id="55197"/>
    <lineage>
        <taxon>Bacteria</taxon>
        <taxon>Pseudomonadati</taxon>
        <taxon>Bacteroidota</taxon>
        <taxon>Flavobacteriia</taxon>
        <taxon>Flavobacteriales</taxon>
        <taxon>Flavobacteriaceae</taxon>
        <taxon>Flavobacterium</taxon>
    </lineage>
</organism>
<accession>A0A543G0H0</accession>
<dbReference type="EMBL" id="VFPJ01000001">
    <property type="protein sequence ID" value="TQM39579.1"/>
    <property type="molecule type" value="Genomic_DNA"/>
</dbReference>